<feature type="compositionally biased region" description="Basic and acidic residues" evidence="2">
    <location>
        <begin position="899"/>
        <end position="958"/>
    </location>
</feature>
<feature type="region of interest" description="Disordered" evidence="2">
    <location>
        <begin position="662"/>
        <end position="1126"/>
    </location>
</feature>
<feature type="compositionally biased region" description="Basic and acidic residues" evidence="2">
    <location>
        <begin position="984"/>
        <end position="1000"/>
    </location>
</feature>
<evidence type="ECO:0000313" key="3">
    <source>
        <dbReference type="EMBL" id="GFH60379.1"/>
    </source>
</evidence>
<feature type="coiled-coil region" evidence="1">
    <location>
        <begin position="515"/>
        <end position="597"/>
    </location>
</feature>
<feature type="compositionally biased region" description="Low complexity" evidence="2">
    <location>
        <begin position="829"/>
        <end position="846"/>
    </location>
</feature>
<feature type="coiled-coil region" evidence="1">
    <location>
        <begin position="212"/>
        <end position="253"/>
    </location>
</feature>
<evidence type="ECO:0000256" key="2">
    <source>
        <dbReference type="SAM" id="MobiDB-lite"/>
    </source>
</evidence>
<sequence length="1126" mass="127579">MSFLLKHNFRSNKSNGPASTSASGNNNRPNQFNSRPNANRQFASKQVMPQPATRRGGVNAGGGQVQIQRPGIQKTAVSSNEQQLNPAQRNQALQRMSDSNQTQNSTQQQNVISMDEVMEDLRILEQQQRDSQQQLATIKVTKQHKLDQRSMFESKLSALKYSNGELRFQLNHARTVLSKIQRELATAKISSERSNNDLKKFDEKLKATLDIVNKLHNKRRNLDGVIARLENKCDEMQQREKSIEEQVKNVKGQVESVVHQEKLLAKDVQDIKNEKQQCVSALTQMRTDSVALDRELTNVQQLEVETKIALEQKRADLQSERERFDVAKNTFMERTNLVDEETKNLEQALLDIEKQVAVHNDALKVAFEKCIEIQKEEMLDVSTNMNDARLDLESARARLDDEKAELASYEMEADLVKKDHSVLQLELENFLKQNQEIEQQMKELKLDLQSRREVEISKGEERKQEFAKIEEAKKVLSTHQEQVKALEENEASHHMNIEQQKEVLDSSFADKKVKLSEIVAELDSMQDEIATLKEEYEVTKTKCAEQIASARSTELDAKQSLENAKKLLENKPDLESLAKSEQAERDLIEEINAKKQTILSNYPFLSSIDLSSDPNQSREAQIEESLYDLREFCRSKLDNAKAAYEDRCEKFKEAKEQEKIESMMKEELEKNKIDEEEDKSEVKSKSILKERNIVRKRKVDPIETDDESVDFDADMSPVLNRNKKNARRGYGSSRGDEKVSLKGSSSRSSKRDSVSSPKSSKLRKRSSSRYSDTPSKVKFQEEVTVASTYDMDRSMKKKERKVEKPKEISATKVDLFSSRESPVSKEKSSSSISKEISTSRESSSSRSKSRRSDSSRKDKERTSSSSSVRSKSSTKDRSGRSESRERSSGQSRERHARKERSTERTRSDDTSKSESLGRSKERRSSSDSKSREKRRGESLSKRSVADVESSSKSEDRALKKSKSLNDDGTIGDRRKSATKTSSRGRSETKDSSRSRSDVKSTSRGRSQTKDSSSRVRADTKTSSRGRSETKDASRSKSGSSGSLSKSKSTSSDKTKLERHRSSSKDAKTSSSSRGLSKERSSSSSKSRSLSKSTKDSSLSQATSGSRRRKKTLTKTTVKSGDDFSFL</sequence>
<dbReference type="EMBL" id="BLLK01000069">
    <property type="protein sequence ID" value="GFH60379.1"/>
    <property type="molecule type" value="Genomic_DNA"/>
</dbReference>
<feature type="compositionally biased region" description="Basic and acidic residues" evidence="2">
    <location>
        <begin position="662"/>
        <end position="673"/>
    </location>
</feature>
<comment type="caution">
    <text evidence="3">The sequence shown here is derived from an EMBL/GenBank/DDBJ whole genome shotgun (WGS) entry which is preliminary data.</text>
</comment>
<feature type="compositionally biased region" description="Polar residues" evidence="2">
    <location>
        <begin position="75"/>
        <end position="98"/>
    </location>
</feature>
<feature type="compositionally biased region" description="Acidic residues" evidence="2">
    <location>
        <begin position="702"/>
        <end position="713"/>
    </location>
</feature>
<feature type="region of interest" description="Disordered" evidence="2">
    <location>
        <begin position="1"/>
        <end position="109"/>
    </location>
</feature>
<dbReference type="AlphaFoldDB" id="A0AAD3HEN7"/>
<feature type="compositionally biased region" description="Low complexity" evidence="2">
    <location>
        <begin position="99"/>
        <end position="109"/>
    </location>
</feature>
<dbReference type="Proteomes" id="UP001054902">
    <property type="component" value="Unassembled WGS sequence"/>
</dbReference>
<name>A0AAD3HEN7_9STRA</name>
<feature type="compositionally biased region" description="Low complexity" evidence="2">
    <location>
        <begin position="1035"/>
        <end position="1049"/>
    </location>
</feature>
<reference evidence="3 4" key="1">
    <citation type="journal article" date="2021" name="Sci. Rep.">
        <title>The genome of the diatom Chaetoceros tenuissimus carries an ancient integrated fragment of an extant virus.</title>
        <authorList>
            <person name="Hongo Y."/>
            <person name="Kimura K."/>
            <person name="Takaki Y."/>
            <person name="Yoshida Y."/>
            <person name="Baba S."/>
            <person name="Kobayashi G."/>
            <person name="Nagasaki K."/>
            <person name="Hano T."/>
            <person name="Tomaru Y."/>
        </authorList>
    </citation>
    <scope>NUCLEOTIDE SEQUENCE [LARGE SCALE GENOMIC DNA]</scope>
    <source>
        <strain evidence="3 4">NIES-3715</strain>
    </source>
</reference>
<keyword evidence="4" id="KW-1185">Reference proteome</keyword>
<feature type="compositionally biased region" description="Basic and acidic residues" evidence="2">
    <location>
        <begin position="790"/>
        <end position="809"/>
    </location>
</feature>
<protein>
    <submittedName>
        <fullName evidence="3">Uncharacterized protein</fullName>
    </submittedName>
</protein>
<proteinExistence type="predicted"/>
<feature type="compositionally biased region" description="Basic and acidic residues" evidence="2">
    <location>
        <begin position="1050"/>
        <end position="1067"/>
    </location>
</feature>
<feature type="compositionally biased region" description="Basic and acidic residues" evidence="2">
    <location>
        <begin position="680"/>
        <end position="693"/>
    </location>
</feature>
<accession>A0AAD3HEN7</accession>
<feature type="compositionally biased region" description="Polar residues" evidence="2">
    <location>
        <begin position="11"/>
        <end position="44"/>
    </location>
</feature>
<evidence type="ECO:0000313" key="4">
    <source>
        <dbReference type="Proteomes" id="UP001054902"/>
    </source>
</evidence>
<gene>
    <name evidence="3" type="ORF">CTEN210_16855</name>
</gene>
<keyword evidence="1" id="KW-0175">Coiled coil</keyword>
<feature type="compositionally biased region" description="Basic and acidic residues" evidence="2">
    <location>
        <begin position="850"/>
        <end position="862"/>
    </location>
</feature>
<feature type="coiled-coil region" evidence="1">
    <location>
        <begin position="385"/>
        <end position="489"/>
    </location>
</feature>
<organism evidence="3 4">
    <name type="scientific">Chaetoceros tenuissimus</name>
    <dbReference type="NCBI Taxonomy" id="426638"/>
    <lineage>
        <taxon>Eukaryota</taxon>
        <taxon>Sar</taxon>
        <taxon>Stramenopiles</taxon>
        <taxon>Ochrophyta</taxon>
        <taxon>Bacillariophyta</taxon>
        <taxon>Coscinodiscophyceae</taxon>
        <taxon>Chaetocerotophycidae</taxon>
        <taxon>Chaetocerotales</taxon>
        <taxon>Chaetocerotaceae</taxon>
        <taxon>Chaetoceros</taxon>
    </lineage>
</organism>
<feature type="compositionally biased region" description="Basic and acidic residues" evidence="2">
    <location>
        <begin position="1007"/>
        <end position="1034"/>
    </location>
</feature>
<feature type="compositionally biased region" description="Low complexity" evidence="2">
    <location>
        <begin position="1081"/>
        <end position="1104"/>
    </location>
</feature>
<evidence type="ECO:0000256" key="1">
    <source>
        <dbReference type="SAM" id="Coils"/>
    </source>
</evidence>
<feature type="compositionally biased region" description="Basic and acidic residues" evidence="2">
    <location>
        <begin position="873"/>
        <end position="893"/>
    </location>
</feature>